<feature type="compositionally biased region" description="Low complexity" evidence="3">
    <location>
        <begin position="95"/>
        <end position="106"/>
    </location>
</feature>
<organism evidence="4 5">
    <name type="scientific">Verruconis gallopava</name>
    <dbReference type="NCBI Taxonomy" id="253628"/>
    <lineage>
        <taxon>Eukaryota</taxon>
        <taxon>Fungi</taxon>
        <taxon>Dikarya</taxon>
        <taxon>Ascomycota</taxon>
        <taxon>Pezizomycotina</taxon>
        <taxon>Dothideomycetes</taxon>
        <taxon>Pleosporomycetidae</taxon>
        <taxon>Venturiales</taxon>
        <taxon>Sympoventuriaceae</taxon>
        <taxon>Verruconis</taxon>
    </lineage>
</organism>
<gene>
    <name evidence="4" type="ORF">PV09_07858</name>
</gene>
<dbReference type="GO" id="GO:0005759">
    <property type="term" value="C:mitochondrial matrix"/>
    <property type="evidence" value="ECO:0007669"/>
    <property type="project" value="TreeGrafter"/>
</dbReference>
<dbReference type="EMBL" id="KN847561">
    <property type="protein sequence ID" value="KIW00674.1"/>
    <property type="molecule type" value="Genomic_DNA"/>
</dbReference>
<dbReference type="SUPFAM" id="SSF82657">
    <property type="entry name" value="BolA-like"/>
    <property type="match status" value="1"/>
</dbReference>
<dbReference type="VEuPathDB" id="FungiDB:PV09_07858"/>
<dbReference type="AlphaFoldDB" id="A0A0D2ANG3"/>
<feature type="region of interest" description="Disordered" evidence="3">
    <location>
        <begin position="95"/>
        <end position="118"/>
    </location>
</feature>
<evidence type="ECO:0000313" key="4">
    <source>
        <dbReference type="EMBL" id="KIW00674.1"/>
    </source>
</evidence>
<name>A0A0D2ANG3_9PEZI</name>
<dbReference type="STRING" id="253628.A0A0D2ANG3"/>
<reference evidence="4 5" key="1">
    <citation type="submission" date="2015-01" db="EMBL/GenBank/DDBJ databases">
        <title>The Genome Sequence of Ochroconis gallopava CBS43764.</title>
        <authorList>
            <consortium name="The Broad Institute Genomics Platform"/>
            <person name="Cuomo C."/>
            <person name="de Hoog S."/>
            <person name="Gorbushina A."/>
            <person name="Stielow B."/>
            <person name="Teixiera M."/>
            <person name="Abouelleil A."/>
            <person name="Chapman S.B."/>
            <person name="Priest M."/>
            <person name="Young S.K."/>
            <person name="Wortman J."/>
            <person name="Nusbaum C."/>
            <person name="Birren B."/>
        </authorList>
    </citation>
    <scope>NUCLEOTIDE SEQUENCE [LARGE SCALE GENOMIC DNA]</scope>
    <source>
        <strain evidence="4 5">CBS 43764</strain>
    </source>
</reference>
<dbReference type="RefSeq" id="XP_016210543.1">
    <property type="nucleotide sequence ID" value="XM_016361683.1"/>
</dbReference>
<dbReference type="InParanoid" id="A0A0D2ANG3"/>
<evidence type="ECO:0000256" key="2">
    <source>
        <dbReference type="RuleBase" id="RU003860"/>
    </source>
</evidence>
<accession>A0A0D2ANG3</accession>
<evidence type="ECO:0000313" key="5">
    <source>
        <dbReference type="Proteomes" id="UP000053259"/>
    </source>
</evidence>
<dbReference type="GeneID" id="27315831"/>
<dbReference type="OrthoDB" id="203381at2759"/>
<keyword evidence="5" id="KW-1185">Reference proteome</keyword>
<sequence length="195" mass="21494">MARPPLRFGSISSPCARISTHSGPAPSQLLERRSRAFVRLLSGNTTPTQRLDTAHRSARQHDASAMLHSNMTCAPSAACVRAFSFRHRVPRRYYSSPAEAPSSTSTQEVQSGRAEPPDYLDEKERAIFDRLNEALSPVALQVEDISGGCGSMYAVAITSEKFRGLPVIKQHRLVNEILGEDIKSWHGIQLRTKAP</sequence>
<dbReference type="InterPro" id="IPR052275">
    <property type="entry name" value="Mt_Fe-S_assembly_factor"/>
</dbReference>
<evidence type="ECO:0000256" key="3">
    <source>
        <dbReference type="SAM" id="MobiDB-lite"/>
    </source>
</evidence>
<dbReference type="InterPro" id="IPR002634">
    <property type="entry name" value="BolA"/>
</dbReference>
<comment type="similarity">
    <text evidence="1 2">Belongs to the BolA/IbaG family.</text>
</comment>
<dbReference type="PANTHER" id="PTHR46188">
    <property type="entry name" value="BOLA-LIKE PROTEIN 3"/>
    <property type="match status" value="1"/>
</dbReference>
<dbReference type="HOGENOM" id="CLU_109462_0_0_1"/>
<evidence type="ECO:0008006" key="6">
    <source>
        <dbReference type="Google" id="ProtNLM"/>
    </source>
</evidence>
<dbReference type="InterPro" id="IPR036065">
    <property type="entry name" value="BolA-like_sf"/>
</dbReference>
<dbReference type="Gene3D" id="3.30.300.90">
    <property type="entry name" value="BolA-like"/>
    <property type="match status" value="1"/>
</dbReference>
<evidence type="ECO:0000256" key="1">
    <source>
        <dbReference type="ARBA" id="ARBA00005578"/>
    </source>
</evidence>
<proteinExistence type="inferred from homology"/>
<dbReference type="PANTHER" id="PTHR46188:SF1">
    <property type="entry name" value="BOLA-LIKE PROTEIN 3"/>
    <property type="match status" value="1"/>
</dbReference>
<dbReference type="Proteomes" id="UP000053259">
    <property type="component" value="Unassembled WGS sequence"/>
</dbReference>
<dbReference type="Pfam" id="PF01722">
    <property type="entry name" value="BolA"/>
    <property type="match status" value="1"/>
</dbReference>
<protein>
    <recommendedName>
        <fullName evidence="6">BolA protein</fullName>
    </recommendedName>
</protein>